<comment type="caution">
    <text evidence="7">The sequence shown here is derived from an EMBL/GenBank/DDBJ whole genome shotgun (WGS) entry which is preliminary data.</text>
</comment>
<protein>
    <recommendedName>
        <fullName evidence="2">protein-tyrosine-phosphatase</fullName>
        <ecNumber evidence="2">3.1.3.48</ecNumber>
    </recommendedName>
</protein>
<gene>
    <name evidence="7" type="ORF">N0K08_03335</name>
</gene>
<dbReference type="InterPro" id="IPR017867">
    <property type="entry name" value="Tyr_phospatase_low_mol_wt"/>
</dbReference>
<comment type="catalytic activity">
    <reaction evidence="5">
        <text>O-phospho-L-tyrosyl-[protein] + H2O = L-tyrosyl-[protein] + phosphate</text>
        <dbReference type="Rhea" id="RHEA:10684"/>
        <dbReference type="Rhea" id="RHEA-COMP:10136"/>
        <dbReference type="Rhea" id="RHEA-COMP:20101"/>
        <dbReference type="ChEBI" id="CHEBI:15377"/>
        <dbReference type="ChEBI" id="CHEBI:43474"/>
        <dbReference type="ChEBI" id="CHEBI:46858"/>
        <dbReference type="ChEBI" id="CHEBI:61978"/>
        <dbReference type="EC" id="3.1.3.48"/>
    </reaction>
</comment>
<organism evidence="7 8">
    <name type="scientific">Acidovorax bellezanensis</name>
    <dbReference type="NCBI Taxonomy" id="2976702"/>
    <lineage>
        <taxon>Bacteria</taxon>
        <taxon>Pseudomonadati</taxon>
        <taxon>Pseudomonadota</taxon>
        <taxon>Betaproteobacteria</taxon>
        <taxon>Burkholderiales</taxon>
        <taxon>Comamonadaceae</taxon>
        <taxon>Acidovorax</taxon>
    </lineage>
</organism>
<evidence type="ECO:0000256" key="4">
    <source>
        <dbReference type="ARBA" id="ARBA00022912"/>
    </source>
</evidence>
<feature type="domain" description="Phosphotyrosine protein phosphatase I" evidence="6">
    <location>
        <begin position="2"/>
        <end position="139"/>
    </location>
</feature>
<dbReference type="PRINTS" id="PR00719">
    <property type="entry name" value="LMWPTPASE"/>
</dbReference>
<evidence type="ECO:0000256" key="2">
    <source>
        <dbReference type="ARBA" id="ARBA00013064"/>
    </source>
</evidence>
<dbReference type="EMBL" id="JAODYH010000002">
    <property type="protein sequence ID" value="MCT9809652.1"/>
    <property type="molecule type" value="Genomic_DNA"/>
</dbReference>
<evidence type="ECO:0000313" key="8">
    <source>
        <dbReference type="Proteomes" id="UP001525968"/>
    </source>
</evidence>
<name>A0ABT2PGW1_9BURK</name>
<dbReference type="EC" id="3.1.3.48" evidence="2"/>
<dbReference type="Pfam" id="PF01451">
    <property type="entry name" value="LMWPc"/>
    <property type="match status" value="1"/>
</dbReference>
<evidence type="ECO:0000256" key="1">
    <source>
        <dbReference type="ARBA" id="ARBA00011063"/>
    </source>
</evidence>
<keyword evidence="3" id="KW-0378">Hydrolase</keyword>
<reference evidence="7 8" key="1">
    <citation type="submission" date="2022-09" db="EMBL/GenBank/DDBJ databases">
        <title>Draft genome of isolate Be4.</title>
        <authorList>
            <person name="Sanchez-Castro I."/>
            <person name="Martinez-Rodriguez P."/>
            <person name="Descostes M."/>
            <person name="Merroun M."/>
        </authorList>
    </citation>
    <scope>NUCLEOTIDE SEQUENCE [LARGE SCALE GENOMIC DNA]</scope>
    <source>
        <strain evidence="7 8">Be4</strain>
    </source>
</reference>
<evidence type="ECO:0000259" key="6">
    <source>
        <dbReference type="SMART" id="SM00226"/>
    </source>
</evidence>
<evidence type="ECO:0000256" key="3">
    <source>
        <dbReference type="ARBA" id="ARBA00022801"/>
    </source>
</evidence>
<evidence type="ECO:0000313" key="7">
    <source>
        <dbReference type="EMBL" id="MCT9809652.1"/>
    </source>
</evidence>
<dbReference type="PANTHER" id="PTHR11717:SF31">
    <property type="entry name" value="LOW MOLECULAR WEIGHT PROTEIN-TYROSINE-PHOSPHATASE ETP-RELATED"/>
    <property type="match status" value="1"/>
</dbReference>
<comment type="similarity">
    <text evidence="1">Belongs to the low molecular weight phosphotyrosine protein phosphatase family.</text>
</comment>
<keyword evidence="8" id="KW-1185">Reference proteome</keyword>
<dbReference type="PANTHER" id="PTHR11717">
    <property type="entry name" value="LOW MOLECULAR WEIGHT PROTEIN TYROSINE PHOSPHATASE"/>
    <property type="match status" value="1"/>
</dbReference>
<dbReference type="InterPro" id="IPR036196">
    <property type="entry name" value="Ptyr_pPase_sf"/>
</dbReference>
<proteinExistence type="inferred from homology"/>
<dbReference type="CDD" id="cd16343">
    <property type="entry name" value="LMWPTP"/>
    <property type="match status" value="1"/>
</dbReference>
<dbReference type="SMART" id="SM00226">
    <property type="entry name" value="LMWPc"/>
    <property type="match status" value="1"/>
</dbReference>
<evidence type="ECO:0000256" key="5">
    <source>
        <dbReference type="ARBA" id="ARBA00051722"/>
    </source>
</evidence>
<dbReference type="InterPro" id="IPR023485">
    <property type="entry name" value="Ptyr_pPase"/>
</dbReference>
<dbReference type="SUPFAM" id="SSF52788">
    <property type="entry name" value="Phosphotyrosine protein phosphatases I"/>
    <property type="match status" value="1"/>
</dbReference>
<dbReference type="RefSeq" id="WP_261498583.1">
    <property type="nucleotide sequence ID" value="NZ_JAODYH010000002.1"/>
</dbReference>
<dbReference type="Proteomes" id="UP001525968">
    <property type="component" value="Unassembled WGS sequence"/>
</dbReference>
<dbReference type="Gene3D" id="3.40.50.2300">
    <property type="match status" value="1"/>
</dbReference>
<accession>A0ABT2PGW1</accession>
<keyword evidence="4" id="KW-0904">Protein phosphatase</keyword>
<dbReference type="InterPro" id="IPR050438">
    <property type="entry name" value="LMW_PTPase"/>
</dbReference>
<sequence>MKNILTLCIGNICRSPIAEALLAREFPDKTVWSAGLGALIGKPADPLSVEIAAEHGLDLSAHRGQQLAGWMCQKAEMILVMEQSHKTALEQQYPLARGKVFRLGEIGKFNIADPYRNPREAFESAYADIARGVADWAPRIRQLD</sequence>